<dbReference type="EMBL" id="JADIVZ010000001">
    <property type="protein sequence ID" value="MBF4160646.1"/>
    <property type="molecule type" value="Genomic_DNA"/>
</dbReference>
<keyword evidence="1" id="KW-0812">Transmembrane</keyword>
<reference evidence="2" key="1">
    <citation type="submission" date="2020-11" db="EMBL/GenBank/DDBJ databases">
        <title>Nocardioides sp. CBS4Y-1, whole genome shotgun sequence.</title>
        <authorList>
            <person name="Tuo L."/>
        </authorList>
    </citation>
    <scope>NUCLEOTIDE SEQUENCE</scope>
    <source>
        <strain evidence="2">CBS4Y-1</strain>
    </source>
</reference>
<evidence type="ECO:0000256" key="1">
    <source>
        <dbReference type="SAM" id="Phobius"/>
    </source>
</evidence>
<gene>
    <name evidence="2" type="ORF">ISG29_03025</name>
</gene>
<feature type="transmembrane region" description="Helical" evidence="1">
    <location>
        <begin position="65"/>
        <end position="84"/>
    </location>
</feature>
<protein>
    <submittedName>
        <fullName evidence="2">Uncharacterized protein</fullName>
    </submittedName>
</protein>
<dbReference type="Proteomes" id="UP000656804">
    <property type="component" value="Unassembled WGS sequence"/>
</dbReference>
<feature type="transmembrane region" description="Helical" evidence="1">
    <location>
        <begin position="90"/>
        <end position="108"/>
    </location>
</feature>
<proteinExistence type="predicted"/>
<organism evidence="2 3">
    <name type="scientific">Nocardioides acrostichi</name>
    <dbReference type="NCBI Taxonomy" id="2784339"/>
    <lineage>
        <taxon>Bacteria</taxon>
        <taxon>Bacillati</taxon>
        <taxon>Actinomycetota</taxon>
        <taxon>Actinomycetes</taxon>
        <taxon>Propionibacteriales</taxon>
        <taxon>Nocardioidaceae</taxon>
        <taxon>Nocardioides</taxon>
    </lineage>
</organism>
<keyword evidence="1" id="KW-0472">Membrane</keyword>
<dbReference type="AlphaFoldDB" id="A0A930UUX8"/>
<dbReference type="RefSeq" id="WP_194501848.1">
    <property type="nucleotide sequence ID" value="NZ_JADIVZ010000001.1"/>
</dbReference>
<comment type="caution">
    <text evidence="2">The sequence shown here is derived from an EMBL/GenBank/DDBJ whole genome shotgun (WGS) entry which is preliminary data.</text>
</comment>
<accession>A0A930UUX8</accession>
<keyword evidence="3" id="KW-1185">Reference proteome</keyword>
<name>A0A930UUX8_9ACTN</name>
<keyword evidence="1" id="KW-1133">Transmembrane helix</keyword>
<evidence type="ECO:0000313" key="3">
    <source>
        <dbReference type="Proteomes" id="UP000656804"/>
    </source>
</evidence>
<sequence>MSKERQRRRAAREHEAALLVAARAAEAERAERAAARKAALTGWIPKPVRTARPTGALAERRRRQVNGVIAALLAVNVLLAVVFTSLALSAFTAVISLLAAPVLYTLLFR</sequence>
<evidence type="ECO:0000313" key="2">
    <source>
        <dbReference type="EMBL" id="MBF4160646.1"/>
    </source>
</evidence>